<name>A0A382B1X7_9ZZZZ</name>
<gene>
    <name evidence="2" type="ORF">METZ01_LOCUS160156</name>
</gene>
<sequence>MNNTEHLIIISIVIIALAHGDMASPTAFIDYQPDGQKLEIYNRGNHLQGWHEYKGWTIVKNSAGWWVYATGNNGTKLIPSDLKVGIDEEPSSLARSIEKGIRPDPYILIDEAPVPDLRSTRTDTFHVPLILVEFPDAYATYDSADIDLIMNQPGYTHLNYDNTGSFRDFYQEISYGQFLPIAEVSDWFMAPNEHDYYSYNNGYEAVRQLVRAMVDSLEESGFDWSGYDNDSDGYVDALNLVHQGPGAEEGDYSNIWSHKSSLGNLAVTYDGVTISSYNMNPEIQGGNIVAIGVLAHEFGHALGLPDLYDTDYSSSGAGKLALMASGSWGTSGNSPWYPS</sequence>
<reference evidence="2" key="1">
    <citation type="submission" date="2018-05" db="EMBL/GenBank/DDBJ databases">
        <authorList>
            <person name="Lanie J.A."/>
            <person name="Ng W.-L."/>
            <person name="Kazmierczak K.M."/>
            <person name="Andrzejewski T.M."/>
            <person name="Davidsen T.M."/>
            <person name="Wayne K.J."/>
            <person name="Tettelin H."/>
            <person name="Glass J.I."/>
            <person name="Rusch D."/>
            <person name="Podicherti R."/>
            <person name="Tsui H.-C.T."/>
            <person name="Winkler M.E."/>
        </authorList>
    </citation>
    <scope>NUCLEOTIDE SEQUENCE</scope>
</reference>
<dbReference type="Pfam" id="PF05547">
    <property type="entry name" value="Peptidase_M6"/>
    <property type="match status" value="1"/>
</dbReference>
<dbReference type="AlphaFoldDB" id="A0A382B1X7"/>
<dbReference type="EMBL" id="UINC01027668">
    <property type="protein sequence ID" value="SVB07302.1"/>
    <property type="molecule type" value="Genomic_DNA"/>
</dbReference>
<dbReference type="GO" id="GO:0006508">
    <property type="term" value="P:proteolysis"/>
    <property type="evidence" value="ECO:0007669"/>
    <property type="project" value="InterPro"/>
</dbReference>
<dbReference type="PANTHER" id="PTHR41775:SF1">
    <property type="entry name" value="PEPTIDASE M6-LIKE DOMAIN-CONTAINING PROTEIN"/>
    <property type="match status" value="1"/>
</dbReference>
<dbReference type="NCBIfam" id="TIGR03296">
    <property type="entry name" value="M6dom_TIGR03296"/>
    <property type="match status" value="1"/>
</dbReference>
<feature type="domain" description="Peptidase M6-like" evidence="1">
    <location>
        <begin position="146"/>
        <end position="330"/>
    </location>
</feature>
<organism evidence="2">
    <name type="scientific">marine metagenome</name>
    <dbReference type="NCBI Taxonomy" id="408172"/>
    <lineage>
        <taxon>unclassified sequences</taxon>
        <taxon>metagenomes</taxon>
        <taxon>ecological metagenomes</taxon>
    </lineage>
</organism>
<dbReference type="PANTHER" id="PTHR41775">
    <property type="entry name" value="SECRETED PROTEIN-RELATED"/>
    <property type="match status" value="1"/>
</dbReference>
<dbReference type="GO" id="GO:0008237">
    <property type="term" value="F:metallopeptidase activity"/>
    <property type="evidence" value="ECO:0007669"/>
    <property type="project" value="InterPro"/>
</dbReference>
<dbReference type="InterPro" id="IPR024079">
    <property type="entry name" value="MetalloPept_cat_dom_sf"/>
</dbReference>
<evidence type="ECO:0000259" key="1">
    <source>
        <dbReference type="Pfam" id="PF05547"/>
    </source>
</evidence>
<accession>A0A382B1X7</accession>
<proteinExistence type="predicted"/>
<evidence type="ECO:0000313" key="2">
    <source>
        <dbReference type="EMBL" id="SVB07302.1"/>
    </source>
</evidence>
<dbReference type="SUPFAM" id="SSF55486">
    <property type="entry name" value="Metalloproteases ('zincins'), catalytic domain"/>
    <property type="match status" value="2"/>
</dbReference>
<dbReference type="Gene3D" id="3.40.390.10">
    <property type="entry name" value="Collagenase (Catalytic Domain)"/>
    <property type="match status" value="1"/>
</dbReference>
<dbReference type="InterPro" id="IPR008757">
    <property type="entry name" value="Peptidase_M6-like_domain"/>
</dbReference>
<protein>
    <recommendedName>
        <fullName evidence="1">Peptidase M6-like domain-containing protein</fullName>
    </recommendedName>
</protein>
<feature type="non-terminal residue" evidence="2">
    <location>
        <position position="339"/>
    </location>
</feature>